<dbReference type="KEGG" id="aym:YM304_41290"/>
<keyword evidence="2" id="KW-1185">Reference proteome</keyword>
<evidence type="ECO:0000313" key="2">
    <source>
        <dbReference type="Proteomes" id="UP000011863"/>
    </source>
</evidence>
<proteinExistence type="predicted"/>
<dbReference type="OrthoDB" id="5179779at2"/>
<dbReference type="AlphaFoldDB" id="A0A6C7EDQ4"/>
<protein>
    <submittedName>
        <fullName evidence="1">Uncharacterized protein</fullName>
    </submittedName>
</protein>
<gene>
    <name evidence="1" type="ORF">YM304_41290</name>
</gene>
<dbReference type="RefSeq" id="WP_015443690.1">
    <property type="nucleotide sequence ID" value="NC_020520.1"/>
</dbReference>
<evidence type="ECO:0000313" key="1">
    <source>
        <dbReference type="EMBL" id="BAN04443.1"/>
    </source>
</evidence>
<sequence length="183" mass="19436">MTSLERLRLAVALGHAVPGAELRLRTVDDEQIVVASEPHGAISPCVMRRVAIASSWPNVPDHSAKIVDIEVGGSLEDLGGGVYRVERDGIEQRWIASTLHPDAISDLLDLVGLDTVPADAMHGCLKPDCELGVTLLVVTSTDLRYSHALDDIAAQAATSMIVEELLQRPADSVRSSQRSGGAA</sequence>
<name>A0A6C7EDQ4_ILUCY</name>
<dbReference type="EMBL" id="AP012057">
    <property type="protein sequence ID" value="BAN04443.1"/>
    <property type="molecule type" value="Genomic_DNA"/>
</dbReference>
<reference evidence="1 2" key="1">
    <citation type="journal article" date="2013" name="Int. J. Syst. Evol. Microbiol.">
        <title>Ilumatobacter nonamiense sp. nov. and Ilumatobacter coccineum sp. nov., isolated from seashore sand.</title>
        <authorList>
            <person name="Matsumoto A."/>
            <person name="Kasai H."/>
            <person name="Matsuo Y."/>
            <person name="Shizuri Y."/>
            <person name="Ichikawa N."/>
            <person name="Fujita N."/>
            <person name="Omura S."/>
            <person name="Takahashi Y."/>
        </authorList>
    </citation>
    <scope>NUCLEOTIDE SEQUENCE [LARGE SCALE GENOMIC DNA]</scope>
    <source>
        <strain evidence="2">NBRC 103263 / KCTC 29153 / YM16-304</strain>
    </source>
</reference>
<dbReference type="Proteomes" id="UP000011863">
    <property type="component" value="Chromosome"/>
</dbReference>
<accession>A0A6C7EDQ4</accession>
<organism evidence="1 2">
    <name type="scientific">Ilumatobacter coccineus (strain NBRC 103263 / KCTC 29153 / YM16-304)</name>
    <dbReference type="NCBI Taxonomy" id="1313172"/>
    <lineage>
        <taxon>Bacteria</taxon>
        <taxon>Bacillati</taxon>
        <taxon>Actinomycetota</taxon>
        <taxon>Acidimicrobiia</taxon>
        <taxon>Acidimicrobiales</taxon>
        <taxon>Ilumatobacteraceae</taxon>
        <taxon>Ilumatobacter</taxon>
    </lineage>
</organism>